<sequence length="92" mass="9614">MIKRLGWAVLLLAVAFPHAARTVAGALAAVAVAVLAHPTAVCAVAGGLLLASTGATLRRRAAHTRQLRTLRHLTRSRGPLNLFRLAFGGTDL</sequence>
<name>A0ABW2FRE4_9ACTN</name>
<feature type="chain" id="PRO_5045693138" evidence="2">
    <location>
        <begin position="20"/>
        <end position="92"/>
    </location>
</feature>
<organism evidence="3 4">
    <name type="scientific">Kitasatospora paranensis</name>
    <dbReference type="NCBI Taxonomy" id="258053"/>
    <lineage>
        <taxon>Bacteria</taxon>
        <taxon>Bacillati</taxon>
        <taxon>Actinomycetota</taxon>
        <taxon>Actinomycetes</taxon>
        <taxon>Kitasatosporales</taxon>
        <taxon>Streptomycetaceae</taxon>
        <taxon>Kitasatospora</taxon>
    </lineage>
</organism>
<reference evidence="4" key="1">
    <citation type="journal article" date="2019" name="Int. J. Syst. Evol. Microbiol.">
        <title>The Global Catalogue of Microorganisms (GCM) 10K type strain sequencing project: providing services to taxonomists for standard genome sequencing and annotation.</title>
        <authorList>
            <consortium name="The Broad Institute Genomics Platform"/>
            <consortium name="The Broad Institute Genome Sequencing Center for Infectious Disease"/>
            <person name="Wu L."/>
            <person name="Ma J."/>
        </authorList>
    </citation>
    <scope>NUCLEOTIDE SEQUENCE [LARGE SCALE GENOMIC DNA]</scope>
    <source>
        <strain evidence="4">CGMCC 1.12859</strain>
    </source>
</reference>
<feature type="transmembrane region" description="Helical" evidence="1">
    <location>
        <begin position="38"/>
        <end position="57"/>
    </location>
</feature>
<evidence type="ECO:0000256" key="1">
    <source>
        <dbReference type="SAM" id="Phobius"/>
    </source>
</evidence>
<protein>
    <submittedName>
        <fullName evidence="3">Uncharacterized protein</fullName>
    </submittedName>
</protein>
<gene>
    <name evidence="3" type="ORF">ACFQMG_02685</name>
</gene>
<dbReference type="Proteomes" id="UP001596435">
    <property type="component" value="Unassembled WGS sequence"/>
</dbReference>
<keyword evidence="1" id="KW-1133">Transmembrane helix</keyword>
<keyword evidence="1" id="KW-0472">Membrane</keyword>
<keyword evidence="2" id="KW-0732">Signal</keyword>
<keyword evidence="4" id="KW-1185">Reference proteome</keyword>
<proteinExistence type="predicted"/>
<dbReference type="EMBL" id="JBHTAJ010000004">
    <property type="protein sequence ID" value="MFC7178466.1"/>
    <property type="molecule type" value="Genomic_DNA"/>
</dbReference>
<evidence type="ECO:0000256" key="2">
    <source>
        <dbReference type="SAM" id="SignalP"/>
    </source>
</evidence>
<evidence type="ECO:0000313" key="3">
    <source>
        <dbReference type="EMBL" id="MFC7178466.1"/>
    </source>
</evidence>
<comment type="caution">
    <text evidence="3">The sequence shown here is derived from an EMBL/GenBank/DDBJ whole genome shotgun (WGS) entry which is preliminary data.</text>
</comment>
<keyword evidence="1" id="KW-0812">Transmembrane</keyword>
<dbReference type="RefSeq" id="WP_345707877.1">
    <property type="nucleotide sequence ID" value="NZ_BAABKV010000001.1"/>
</dbReference>
<evidence type="ECO:0000313" key="4">
    <source>
        <dbReference type="Proteomes" id="UP001596435"/>
    </source>
</evidence>
<accession>A0ABW2FRE4</accession>
<feature type="signal peptide" evidence="2">
    <location>
        <begin position="1"/>
        <end position="19"/>
    </location>
</feature>